<evidence type="ECO:0000256" key="3">
    <source>
        <dbReference type="ARBA" id="ARBA00022833"/>
    </source>
</evidence>
<dbReference type="GO" id="GO:0008270">
    <property type="term" value="F:zinc ion binding"/>
    <property type="evidence" value="ECO:0007669"/>
    <property type="project" value="TreeGrafter"/>
</dbReference>
<dbReference type="Pfam" id="PF01475">
    <property type="entry name" value="FUR"/>
    <property type="match status" value="1"/>
</dbReference>
<dbReference type="RefSeq" id="WP_160197451.1">
    <property type="nucleotide sequence ID" value="NZ_QXXA01000009.1"/>
</dbReference>
<evidence type="ECO:0000256" key="2">
    <source>
        <dbReference type="ARBA" id="ARBA00022491"/>
    </source>
</evidence>
<dbReference type="InterPro" id="IPR002481">
    <property type="entry name" value="FUR"/>
</dbReference>
<evidence type="ECO:0000256" key="5">
    <source>
        <dbReference type="ARBA" id="ARBA00023125"/>
    </source>
</evidence>
<comment type="cofactor">
    <cofactor evidence="8">
        <name>Mn(2+)</name>
        <dbReference type="ChEBI" id="CHEBI:29035"/>
    </cofactor>
    <cofactor evidence="8">
        <name>Fe(2+)</name>
        <dbReference type="ChEBI" id="CHEBI:29033"/>
    </cofactor>
    <text evidence="8">Binds 1 Mn(2+) or Fe(2+) ion per subunit.</text>
</comment>
<dbReference type="OrthoDB" id="8659436at2"/>
<comment type="similarity">
    <text evidence="1">Belongs to the Fur family.</text>
</comment>
<evidence type="ECO:0000256" key="8">
    <source>
        <dbReference type="PIRSR" id="PIRSR602481-2"/>
    </source>
</evidence>
<dbReference type="AlphaFoldDB" id="A0A845QYC5"/>
<dbReference type="SUPFAM" id="SSF46785">
    <property type="entry name" value="Winged helix' DNA-binding domain"/>
    <property type="match status" value="1"/>
</dbReference>
<evidence type="ECO:0000313" key="9">
    <source>
        <dbReference type="EMBL" id="NBI06984.1"/>
    </source>
</evidence>
<dbReference type="PANTHER" id="PTHR33202:SF8">
    <property type="entry name" value="PEROXIDE-RESPONSIVE REPRESSOR PERR"/>
    <property type="match status" value="1"/>
</dbReference>
<proteinExistence type="inferred from homology"/>
<dbReference type="InterPro" id="IPR043135">
    <property type="entry name" value="Fur_C"/>
</dbReference>
<keyword evidence="3 7" id="KW-0862">Zinc</keyword>
<evidence type="ECO:0000256" key="6">
    <source>
        <dbReference type="ARBA" id="ARBA00023163"/>
    </source>
</evidence>
<dbReference type="GO" id="GO:0045892">
    <property type="term" value="P:negative regulation of DNA-templated transcription"/>
    <property type="evidence" value="ECO:0007669"/>
    <property type="project" value="TreeGrafter"/>
</dbReference>
<feature type="binding site" evidence="8">
    <location>
        <position position="87"/>
    </location>
    <ligand>
        <name>Fe cation</name>
        <dbReference type="ChEBI" id="CHEBI:24875"/>
    </ligand>
</feature>
<protein>
    <submittedName>
        <fullName evidence="9">Transcriptional repressor</fullName>
    </submittedName>
</protein>
<evidence type="ECO:0000256" key="1">
    <source>
        <dbReference type="ARBA" id="ARBA00007957"/>
    </source>
</evidence>
<keyword evidence="6" id="KW-0804">Transcription</keyword>
<keyword evidence="5" id="KW-0238">DNA-binding</keyword>
<name>A0A845QYC5_9CLOT</name>
<keyword evidence="4" id="KW-0805">Transcription regulation</keyword>
<comment type="caution">
    <text evidence="9">The sequence shown here is derived from an EMBL/GenBank/DDBJ whole genome shotgun (WGS) entry which is preliminary data.</text>
</comment>
<dbReference type="Gene3D" id="1.10.10.10">
    <property type="entry name" value="Winged helix-like DNA-binding domain superfamily/Winged helix DNA-binding domain"/>
    <property type="match status" value="1"/>
</dbReference>
<feature type="binding site" evidence="7">
    <location>
        <position position="130"/>
    </location>
    <ligand>
        <name>Zn(2+)</name>
        <dbReference type="ChEBI" id="CHEBI:29105"/>
    </ligand>
</feature>
<dbReference type="GO" id="GO:0003700">
    <property type="term" value="F:DNA-binding transcription factor activity"/>
    <property type="evidence" value="ECO:0007669"/>
    <property type="project" value="InterPro"/>
</dbReference>
<dbReference type="PANTHER" id="PTHR33202">
    <property type="entry name" value="ZINC UPTAKE REGULATION PROTEIN"/>
    <property type="match status" value="1"/>
</dbReference>
<dbReference type="EMBL" id="QXXA01000009">
    <property type="protein sequence ID" value="NBI06984.1"/>
    <property type="molecule type" value="Genomic_DNA"/>
</dbReference>
<keyword evidence="8" id="KW-0408">Iron</keyword>
<gene>
    <name evidence="9" type="ORF">D3Z33_08975</name>
</gene>
<reference evidence="9 10" key="1">
    <citation type="submission" date="2018-08" db="EMBL/GenBank/DDBJ databases">
        <title>Murine metabolic-syndrome-specific gut microbial biobank.</title>
        <authorList>
            <person name="Liu C."/>
        </authorList>
    </citation>
    <scope>NUCLEOTIDE SEQUENCE [LARGE SCALE GENOMIC DNA]</scope>
    <source>
        <strain evidence="9 10">583</strain>
    </source>
</reference>
<feature type="binding site" evidence="7">
    <location>
        <position position="133"/>
    </location>
    <ligand>
        <name>Zn(2+)</name>
        <dbReference type="ChEBI" id="CHEBI:29105"/>
    </ligand>
</feature>
<feature type="binding site" evidence="7">
    <location>
        <position position="93"/>
    </location>
    <ligand>
        <name>Zn(2+)</name>
        <dbReference type="ChEBI" id="CHEBI:29105"/>
    </ligand>
</feature>
<dbReference type="InterPro" id="IPR036390">
    <property type="entry name" value="WH_DNA-bd_sf"/>
</dbReference>
<dbReference type="GO" id="GO:0000976">
    <property type="term" value="F:transcription cis-regulatory region binding"/>
    <property type="evidence" value="ECO:0007669"/>
    <property type="project" value="TreeGrafter"/>
</dbReference>
<evidence type="ECO:0000313" key="10">
    <source>
        <dbReference type="Proteomes" id="UP000467132"/>
    </source>
</evidence>
<feature type="binding site" evidence="7">
    <location>
        <position position="96"/>
    </location>
    <ligand>
        <name>Zn(2+)</name>
        <dbReference type="ChEBI" id="CHEBI:29105"/>
    </ligand>
</feature>
<keyword evidence="2" id="KW-0678">Repressor</keyword>
<dbReference type="Gene3D" id="3.30.1490.190">
    <property type="match status" value="1"/>
</dbReference>
<evidence type="ECO:0000256" key="4">
    <source>
        <dbReference type="ARBA" id="ARBA00023015"/>
    </source>
</evidence>
<evidence type="ECO:0000256" key="7">
    <source>
        <dbReference type="PIRSR" id="PIRSR602481-1"/>
    </source>
</evidence>
<comment type="cofactor">
    <cofactor evidence="7">
        <name>Zn(2+)</name>
        <dbReference type="ChEBI" id="CHEBI:29105"/>
    </cofactor>
    <text evidence="7">Binds 1 zinc ion per subunit.</text>
</comment>
<sequence>MNIKNLSDILAEKNIRPSYQRLKIYEYLMNNKNHPTVDDIYNNLLIQIPTLSKTTIYTTLELFIEKDLVHRILFDKKEFRYDANYNHNAHFKCKKCSNLYDIDIDTSIASDKNLKGYETHDIQINLTGICENCIANMT</sequence>
<dbReference type="CDD" id="cd07153">
    <property type="entry name" value="Fur_like"/>
    <property type="match status" value="1"/>
</dbReference>
<keyword evidence="10" id="KW-1185">Reference proteome</keyword>
<dbReference type="GO" id="GO:1900376">
    <property type="term" value="P:regulation of secondary metabolite biosynthetic process"/>
    <property type="evidence" value="ECO:0007669"/>
    <property type="project" value="TreeGrafter"/>
</dbReference>
<accession>A0A845QYC5</accession>
<dbReference type="InterPro" id="IPR036388">
    <property type="entry name" value="WH-like_DNA-bd_sf"/>
</dbReference>
<keyword evidence="7" id="KW-0479">Metal-binding</keyword>
<dbReference type="Proteomes" id="UP000467132">
    <property type="component" value="Unassembled WGS sequence"/>
</dbReference>
<organism evidence="9 10">
    <name type="scientific">Senegalia massiliensis</name>
    <dbReference type="NCBI Taxonomy" id="1720316"/>
    <lineage>
        <taxon>Bacteria</taxon>
        <taxon>Bacillati</taxon>
        <taxon>Bacillota</taxon>
        <taxon>Clostridia</taxon>
        <taxon>Eubacteriales</taxon>
        <taxon>Clostridiaceae</taxon>
        <taxon>Senegalia</taxon>
    </lineage>
</organism>